<gene>
    <name evidence="3" type="ORF">DY000_02036777</name>
</gene>
<keyword evidence="1" id="KW-0862">Zinc</keyword>
<name>A0ABQ7BQX4_BRACR</name>
<protein>
    <recommendedName>
        <fullName evidence="2">Arf-GAP domain-containing protein</fullName>
    </recommendedName>
</protein>
<dbReference type="InterPro" id="IPR038508">
    <property type="entry name" value="ArfGAP_dom_sf"/>
</dbReference>
<evidence type="ECO:0000313" key="3">
    <source>
        <dbReference type="EMBL" id="KAF3534682.1"/>
    </source>
</evidence>
<keyword evidence="4" id="KW-1185">Reference proteome</keyword>
<organism evidence="3 4">
    <name type="scientific">Brassica cretica</name>
    <name type="common">Mustard</name>
    <dbReference type="NCBI Taxonomy" id="69181"/>
    <lineage>
        <taxon>Eukaryota</taxon>
        <taxon>Viridiplantae</taxon>
        <taxon>Streptophyta</taxon>
        <taxon>Embryophyta</taxon>
        <taxon>Tracheophyta</taxon>
        <taxon>Spermatophyta</taxon>
        <taxon>Magnoliopsida</taxon>
        <taxon>eudicotyledons</taxon>
        <taxon>Gunneridae</taxon>
        <taxon>Pentapetalae</taxon>
        <taxon>rosids</taxon>
        <taxon>malvids</taxon>
        <taxon>Brassicales</taxon>
        <taxon>Brassicaceae</taxon>
        <taxon>Brassiceae</taxon>
        <taxon>Brassica</taxon>
    </lineage>
</organism>
<dbReference type="InterPro" id="IPR001164">
    <property type="entry name" value="ArfGAP_dom"/>
</dbReference>
<dbReference type="Pfam" id="PF01412">
    <property type="entry name" value="ArfGap"/>
    <property type="match status" value="1"/>
</dbReference>
<evidence type="ECO:0000256" key="1">
    <source>
        <dbReference type="PROSITE-ProRule" id="PRU00288"/>
    </source>
</evidence>
<feature type="domain" description="Arf-GAP" evidence="2">
    <location>
        <begin position="12"/>
        <end position="58"/>
    </location>
</feature>
<reference evidence="3 4" key="1">
    <citation type="journal article" date="2020" name="BMC Genomics">
        <title>Intraspecific diversification of the crop wild relative Brassica cretica Lam. using demographic model selection.</title>
        <authorList>
            <person name="Kioukis A."/>
            <person name="Michalopoulou V.A."/>
            <person name="Briers L."/>
            <person name="Pirintsos S."/>
            <person name="Studholme D.J."/>
            <person name="Pavlidis P."/>
            <person name="Sarris P.F."/>
        </authorList>
    </citation>
    <scope>NUCLEOTIDE SEQUENCE [LARGE SCALE GENOMIC DNA]</scope>
    <source>
        <strain evidence="4">cv. PFS-1207/04</strain>
    </source>
</reference>
<comment type="caution">
    <text evidence="3">The sequence shown here is derived from an EMBL/GenBank/DDBJ whole genome shotgun (WGS) entry which is preliminary data.</text>
</comment>
<accession>A0ABQ7BQX4</accession>
<proteinExistence type="predicted"/>
<dbReference type="PROSITE" id="PS50115">
    <property type="entry name" value="ARFGAP"/>
    <property type="match status" value="1"/>
</dbReference>
<dbReference type="PANTHER" id="PTHR46085:SF16">
    <property type="entry name" value="ARFGAP_RECO-LIKE ZINC FINGER DOMAIN-CONTAINING PROTEIN"/>
    <property type="match status" value="1"/>
</dbReference>
<evidence type="ECO:0000259" key="2">
    <source>
        <dbReference type="PROSITE" id="PS50115"/>
    </source>
</evidence>
<dbReference type="Gene3D" id="1.10.220.150">
    <property type="entry name" value="Arf GTPase activating protein"/>
    <property type="match status" value="1"/>
</dbReference>
<evidence type="ECO:0000313" key="4">
    <source>
        <dbReference type="Proteomes" id="UP000266723"/>
    </source>
</evidence>
<dbReference type="PANTHER" id="PTHR46085">
    <property type="entry name" value="ARFGAP/RECO-RELATED"/>
    <property type="match status" value="1"/>
</dbReference>
<keyword evidence="1" id="KW-0479">Metal-binding</keyword>
<dbReference type="InterPro" id="IPR044820">
    <property type="entry name" value="AGD14-like"/>
</dbReference>
<dbReference type="SUPFAM" id="SSF57863">
    <property type="entry name" value="ArfGap/RecO-like zinc finger"/>
    <property type="match status" value="1"/>
</dbReference>
<dbReference type="Proteomes" id="UP000266723">
    <property type="component" value="Unassembled WGS sequence"/>
</dbReference>
<keyword evidence="1" id="KW-0863">Zinc-finger</keyword>
<dbReference type="EMBL" id="QGKV02001507">
    <property type="protein sequence ID" value="KAF3534682.1"/>
    <property type="molecule type" value="Genomic_DNA"/>
</dbReference>
<sequence>MGSKMKEDERTEKAIRSLLKLSENRRCINCNSLVCWPGPQYVCSTFWTFVCINCSGIQ</sequence>
<dbReference type="InterPro" id="IPR037278">
    <property type="entry name" value="ARFGAP/RecO"/>
</dbReference>